<protein>
    <submittedName>
        <fullName evidence="1">Uncharacterized protein</fullName>
    </submittedName>
</protein>
<evidence type="ECO:0000313" key="1">
    <source>
        <dbReference type="EMBL" id="WAM31370.1"/>
    </source>
</evidence>
<gene>
    <name evidence="1" type="ORF">OTJ99_002227</name>
</gene>
<reference evidence="1" key="1">
    <citation type="submission" date="2022-12" db="EMBL/GenBank/DDBJ databases">
        <authorList>
            <person name="Bing R.G."/>
            <person name="Willard D.J."/>
            <person name="Manesh M.J.H."/>
            <person name="Laemthong T."/>
            <person name="Crosby J.R."/>
            <person name="Kelly R.M."/>
        </authorList>
    </citation>
    <scope>NUCLEOTIDE SEQUENCE</scope>
    <source>
        <strain evidence="1">DSM 8991</strain>
    </source>
</reference>
<name>A0ABY7BFW9_9FIRM</name>
<dbReference type="Proteomes" id="UP001164745">
    <property type="component" value="Chromosome"/>
</dbReference>
<evidence type="ECO:0000313" key="2">
    <source>
        <dbReference type="Proteomes" id="UP001164745"/>
    </source>
</evidence>
<keyword evidence="2" id="KW-1185">Reference proteome</keyword>
<organism evidence="1 2">
    <name type="scientific">Caldicellulosiruptor naganoensis</name>
    <dbReference type="NCBI Taxonomy" id="29324"/>
    <lineage>
        <taxon>Bacteria</taxon>
        <taxon>Bacillati</taxon>
        <taxon>Bacillota</taxon>
        <taxon>Bacillota incertae sedis</taxon>
        <taxon>Caldicellulosiruptorales</taxon>
        <taxon>Caldicellulosiruptoraceae</taxon>
        <taxon>Caldicellulosiruptor</taxon>
    </lineage>
</organism>
<dbReference type="RefSeq" id="WP_235374949.1">
    <property type="nucleotide sequence ID" value="NZ_CP113864.1"/>
</dbReference>
<dbReference type="EMBL" id="CP113864">
    <property type="protein sequence ID" value="WAM31370.1"/>
    <property type="molecule type" value="Genomic_DNA"/>
</dbReference>
<accession>A0ABY7BFW9</accession>
<sequence>MGVVKRSDRFFPVFLCHLQKPQKGVIFQLLSTSRFNLFGSGYQLKEIVGFAVAKEKKGKRKILLIGSIEENDLYTMEKDVLQKIDEGKRKEGKKDEKSEIDKLSSGQDFAAEGLNFKEHTPEDNLNTNSECEKEKAILDAGNTHLEDLKIEADERTLSVSNNLNLECIPEERKSLPEIFEDNEKEIKKIENEREKEGGIEEVDKMEDTLPDLEKNYCILKFGEKRVWKRIFEDLKEACEKFEPFSDDKVKWVKVDKKNILRLSNLHPFLYVISNPFVFKLVSDQGYLVIGYKRSKKKKDRIEILVPGEYSEDAEKKAKAFGFSEFVTKDGKVIEGKEGYFKMTLELIEKEE</sequence>
<proteinExistence type="predicted"/>